<feature type="domain" description="Alpha-L-rhamnosidase six-hairpin glycosidase" evidence="5">
    <location>
        <begin position="189"/>
        <end position="509"/>
    </location>
</feature>
<gene>
    <name evidence="7" type="ORF">JIN81_01285</name>
</gene>
<dbReference type="RefSeq" id="WP_200275479.1">
    <property type="nucleotide sequence ID" value="NZ_JAENII010000001.1"/>
</dbReference>
<dbReference type="GO" id="GO:0030596">
    <property type="term" value="F:alpha-L-rhamnosidase activity"/>
    <property type="evidence" value="ECO:0007669"/>
    <property type="project" value="UniProtKB-EC"/>
</dbReference>
<protein>
    <recommendedName>
        <fullName evidence="2">alpha-L-rhamnosidase</fullName>
        <ecNumber evidence="2">3.2.1.40</ecNumber>
    </recommendedName>
</protein>
<dbReference type="InterPro" id="IPR035396">
    <property type="entry name" value="Bac_rhamnosid6H"/>
</dbReference>
<dbReference type="Proteomes" id="UP000658278">
    <property type="component" value="Unassembled WGS sequence"/>
</dbReference>
<evidence type="ECO:0000256" key="1">
    <source>
        <dbReference type="ARBA" id="ARBA00001445"/>
    </source>
</evidence>
<evidence type="ECO:0000256" key="3">
    <source>
        <dbReference type="ARBA" id="ARBA00022801"/>
    </source>
</evidence>
<dbReference type="Gene3D" id="2.60.120.260">
    <property type="entry name" value="Galactose-binding domain-like"/>
    <property type="match status" value="1"/>
</dbReference>
<evidence type="ECO:0000256" key="2">
    <source>
        <dbReference type="ARBA" id="ARBA00012652"/>
    </source>
</evidence>
<evidence type="ECO:0000259" key="5">
    <source>
        <dbReference type="Pfam" id="PF17389"/>
    </source>
</evidence>
<dbReference type="Gene3D" id="1.50.10.10">
    <property type="match status" value="1"/>
</dbReference>
<dbReference type="PANTHER" id="PTHR33307:SF6">
    <property type="entry name" value="ALPHA-RHAMNOSIDASE (EUROFUNG)-RELATED"/>
    <property type="match status" value="1"/>
</dbReference>
<evidence type="ECO:0000259" key="6">
    <source>
        <dbReference type="Pfam" id="PF17390"/>
    </source>
</evidence>
<keyword evidence="4" id="KW-0175">Coiled coil</keyword>
<evidence type="ECO:0000313" key="7">
    <source>
        <dbReference type="EMBL" id="MBK1825637.1"/>
    </source>
</evidence>
<evidence type="ECO:0000313" key="8">
    <source>
        <dbReference type="Proteomes" id="UP000658278"/>
    </source>
</evidence>
<dbReference type="InterPro" id="IPR008928">
    <property type="entry name" value="6-hairpin_glycosidase_sf"/>
</dbReference>
<dbReference type="EMBL" id="JAENII010000001">
    <property type="protein sequence ID" value="MBK1825637.1"/>
    <property type="molecule type" value="Genomic_DNA"/>
</dbReference>
<feature type="coiled-coil region" evidence="4">
    <location>
        <begin position="353"/>
        <end position="380"/>
    </location>
</feature>
<name>A0A934R7F5_9BACT</name>
<reference evidence="7" key="1">
    <citation type="submission" date="2021-01" db="EMBL/GenBank/DDBJ databases">
        <title>Modified the classification status of verrucomicrobia.</title>
        <authorList>
            <person name="Feng X."/>
        </authorList>
    </citation>
    <scope>NUCLEOTIDE SEQUENCE</scope>
    <source>
        <strain evidence="7">KCTC 22201</strain>
    </source>
</reference>
<feature type="domain" description="Alpha-L-rhamnosidase C-terminal" evidence="6">
    <location>
        <begin position="513"/>
        <end position="580"/>
    </location>
</feature>
<proteinExistence type="predicted"/>
<dbReference type="Pfam" id="PF17390">
    <property type="entry name" value="Bac_rhamnosid_C"/>
    <property type="match status" value="1"/>
</dbReference>
<evidence type="ECO:0000256" key="4">
    <source>
        <dbReference type="SAM" id="Coils"/>
    </source>
</evidence>
<comment type="caution">
    <text evidence="7">The sequence shown here is derived from an EMBL/GenBank/DDBJ whole genome shotgun (WGS) entry which is preliminary data.</text>
</comment>
<dbReference type="GO" id="GO:0005975">
    <property type="term" value="P:carbohydrate metabolic process"/>
    <property type="evidence" value="ECO:0007669"/>
    <property type="project" value="InterPro"/>
</dbReference>
<comment type="catalytic activity">
    <reaction evidence="1">
        <text>Hydrolysis of terminal non-reducing alpha-L-rhamnose residues in alpha-L-rhamnosides.</text>
        <dbReference type="EC" id="3.2.1.40"/>
    </reaction>
</comment>
<dbReference type="InterPro" id="IPR012341">
    <property type="entry name" value="6hp_glycosidase-like_sf"/>
</dbReference>
<dbReference type="InterPro" id="IPR016007">
    <property type="entry name" value="Alpha_rhamnosid"/>
</dbReference>
<sequence>MNLLKPLPVVAKGFVASTCLWVTLLTCDAAPVKLVEQAPLKIKRLDDNTVLVDFEKVAFGNLELQLPDGATKPITIHFGESMKDGRIDRKPPGTVRYNLTTVDPKGKSTVIAAPPADVRNTWDPTTMKYEDWSKTPRTPRTPPPPAILTPAEWGVLLPFRWVEIEGWPGELKPEQITRRASFLAAWDDDAASFKTSDETINRIWDLCHYSIKATTFAGLYVDGDRERIPYEADAYLNQLSHYYTDNDLEIARDTIDHLLLNGTWPTEWAPHMVFMVHADYMHTGDLGWMAGRYEALKSKTLMNRRGKDNLVESGPQDIKRTDIVDWPQKERDGYVFTPRNTVVNAFHIRALQMMAEMARALKLENEAKDFEAKAKASHKKFQQTFFDAKRGIYRDGIGTDHASLHASLFPLAFGLAPEGKERALAKWMAGRGMRCSVYAAQYFMEGLFEYGQSDAALQLITADNDRSWKHMVNSGTTISWEAWDQKYKPNQDWNHAWGAAPANLFPRYILGAEAAAPGWELASIEPHTGDLKHAKGKVPTPRGPILIDWTNGDAFKLSLKLPTGMPARVSLPAGKAGTSVFVNGSQVKAERRNDRWILAETMSGTVELEVR</sequence>
<organism evidence="7 8">
    <name type="scientific">Haloferula rosea</name>
    <dbReference type="NCBI Taxonomy" id="490093"/>
    <lineage>
        <taxon>Bacteria</taxon>
        <taxon>Pseudomonadati</taxon>
        <taxon>Verrucomicrobiota</taxon>
        <taxon>Verrucomicrobiia</taxon>
        <taxon>Verrucomicrobiales</taxon>
        <taxon>Verrucomicrobiaceae</taxon>
        <taxon>Haloferula</taxon>
    </lineage>
</organism>
<keyword evidence="8" id="KW-1185">Reference proteome</keyword>
<dbReference type="PANTHER" id="PTHR33307">
    <property type="entry name" value="ALPHA-RHAMNOSIDASE (EUROFUNG)"/>
    <property type="match status" value="1"/>
</dbReference>
<dbReference type="Pfam" id="PF17389">
    <property type="entry name" value="Bac_rhamnosid6H"/>
    <property type="match status" value="1"/>
</dbReference>
<dbReference type="InterPro" id="IPR035398">
    <property type="entry name" value="Bac_rhamnosid_C"/>
</dbReference>
<dbReference type="AlphaFoldDB" id="A0A934R7F5"/>
<accession>A0A934R7F5</accession>
<dbReference type="EC" id="3.2.1.40" evidence="2"/>
<keyword evidence="3 7" id="KW-0378">Hydrolase</keyword>
<dbReference type="SUPFAM" id="SSF48208">
    <property type="entry name" value="Six-hairpin glycosidases"/>
    <property type="match status" value="1"/>
</dbReference>
<dbReference type="Gene3D" id="2.60.420.10">
    <property type="entry name" value="Maltose phosphorylase, domain 3"/>
    <property type="match status" value="1"/>
</dbReference>